<dbReference type="EMBL" id="CP023563">
    <property type="protein sequence ID" value="ATG52034.1"/>
    <property type="molecule type" value="Genomic_DNA"/>
</dbReference>
<reference evidence="3" key="1">
    <citation type="submission" date="2017-09" db="EMBL/GenBank/DDBJ databases">
        <title>Brachybacterium sp. VM2412.</title>
        <authorList>
            <person name="Tak E.J."/>
            <person name="Bae J.-W."/>
        </authorList>
    </citation>
    <scope>NUCLEOTIDE SEQUENCE [LARGE SCALE GENOMIC DNA]</scope>
    <source>
        <strain evidence="3">VM2412</strain>
    </source>
</reference>
<accession>A0A291GPY7</accession>
<proteinExistence type="predicted"/>
<dbReference type="KEGG" id="brz:CFK38_11265"/>
<dbReference type="OrthoDB" id="5145425at2"/>
<evidence type="ECO:0000313" key="3">
    <source>
        <dbReference type="Proteomes" id="UP000218165"/>
    </source>
</evidence>
<dbReference type="RefSeq" id="WP_096803152.1">
    <property type="nucleotide sequence ID" value="NZ_CP023563.1"/>
</dbReference>
<evidence type="ECO:0000313" key="2">
    <source>
        <dbReference type="EMBL" id="ATG52034.1"/>
    </source>
</evidence>
<dbReference type="Proteomes" id="UP000218165">
    <property type="component" value="Chromosome"/>
</dbReference>
<feature type="transmembrane region" description="Helical" evidence="1">
    <location>
        <begin position="210"/>
        <end position="228"/>
    </location>
</feature>
<sequence>MRWILFGLGLLFLALGAERVWRLRQQPATVTKSSINAVLFSVGLAGPAYSFVIAGSALYPFTQALWHLMVCVLIGALELTFLSLRIQHVQRRTIARIVIQSAAVAALLLATQADALRRNIPSQGIEHVSDHDATTIVYLVVFPAYVIWGLSQPVFGNIPRIRRDLGRRPINTIALLLVTIGIAGFIIINAIVSVFLNVGRGELKQTVIDLSPAPLFICGVGAALLAVGERMYDEITARVELLRVAPLWQRAIDLSEHELHLSVRHLSTPARLQRAYVEISDALCTIRLRIEGRPSVDSVVAALEQGSVTDDPSVPTVSQALPDRTTRAEDLRLINALATTYRRHRKLEATADM</sequence>
<dbReference type="AlphaFoldDB" id="A0A291GPY7"/>
<protein>
    <submittedName>
        <fullName evidence="2">Uncharacterized protein</fullName>
    </submittedName>
</protein>
<feature type="transmembrane region" description="Helical" evidence="1">
    <location>
        <begin position="64"/>
        <end position="82"/>
    </location>
</feature>
<feature type="transmembrane region" description="Helical" evidence="1">
    <location>
        <begin position="94"/>
        <end position="113"/>
    </location>
</feature>
<keyword evidence="3" id="KW-1185">Reference proteome</keyword>
<keyword evidence="1" id="KW-1133">Transmembrane helix</keyword>
<organism evidence="2 3">
    <name type="scientific">Brachybacterium vulturis</name>
    <dbReference type="NCBI Taxonomy" id="2017484"/>
    <lineage>
        <taxon>Bacteria</taxon>
        <taxon>Bacillati</taxon>
        <taxon>Actinomycetota</taxon>
        <taxon>Actinomycetes</taxon>
        <taxon>Micrococcales</taxon>
        <taxon>Dermabacteraceae</taxon>
        <taxon>Brachybacterium</taxon>
    </lineage>
</organism>
<gene>
    <name evidence="2" type="ORF">CFK38_11265</name>
</gene>
<name>A0A291GPY7_9MICO</name>
<feature type="transmembrane region" description="Helical" evidence="1">
    <location>
        <begin position="172"/>
        <end position="198"/>
    </location>
</feature>
<keyword evidence="1" id="KW-0812">Transmembrane</keyword>
<feature type="transmembrane region" description="Helical" evidence="1">
    <location>
        <begin position="133"/>
        <end position="151"/>
    </location>
</feature>
<evidence type="ECO:0000256" key="1">
    <source>
        <dbReference type="SAM" id="Phobius"/>
    </source>
</evidence>
<keyword evidence="1" id="KW-0472">Membrane</keyword>